<protein>
    <submittedName>
        <fullName evidence="1">Uncharacterized protein</fullName>
    </submittedName>
</protein>
<evidence type="ECO:0000313" key="1">
    <source>
        <dbReference type="EMBL" id="CAA7394910.1"/>
    </source>
</evidence>
<dbReference type="InterPro" id="IPR012337">
    <property type="entry name" value="RNaseH-like_sf"/>
</dbReference>
<reference evidence="1" key="1">
    <citation type="submission" date="2020-02" db="EMBL/GenBank/DDBJ databases">
        <authorList>
            <person name="Scholz U."/>
            <person name="Mascher M."/>
            <person name="Fiebig A."/>
        </authorList>
    </citation>
    <scope>NUCLEOTIDE SEQUENCE</scope>
</reference>
<gene>
    <name evidence="1" type="ORF">SI8410_04005571</name>
</gene>
<dbReference type="SUPFAM" id="SSF53098">
    <property type="entry name" value="Ribonuclease H-like"/>
    <property type="match status" value="1"/>
</dbReference>
<dbReference type="InterPro" id="IPR036397">
    <property type="entry name" value="RNaseH_sf"/>
</dbReference>
<organism evidence="1 2">
    <name type="scientific">Spirodela intermedia</name>
    <name type="common">Intermediate duckweed</name>
    <dbReference type="NCBI Taxonomy" id="51605"/>
    <lineage>
        <taxon>Eukaryota</taxon>
        <taxon>Viridiplantae</taxon>
        <taxon>Streptophyta</taxon>
        <taxon>Embryophyta</taxon>
        <taxon>Tracheophyta</taxon>
        <taxon>Spermatophyta</taxon>
        <taxon>Magnoliopsida</taxon>
        <taxon>Liliopsida</taxon>
        <taxon>Araceae</taxon>
        <taxon>Lemnoideae</taxon>
        <taxon>Spirodela</taxon>
    </lineage>
</organism>
<dbReference type="PANTHER" id="PTHR10797">
    <property type="entry name" value="CCR4-NOT TRANSCRIPTION COMPLEX SUBUNIT"/>
    <property type="match status" value="1"/>
</dbReference>
<keyword evidence="2" id="KW-1185">Reference proteome</keyword>
<dbReference type="InterPro" id="IPR039637">
    <property type="entry name" value="CNOT7/CNOT8/Pop2"/>
</dbReference>
<dbReference type="Gene3D" id="3.30.420.10">
    <property type="entry name" value="Ribonuclease H-like superfamily/Ribonuclease H"/>
    <property type="match status" value="1"/>
</dbReference>
<accession>A0A7I8KAX3</accession>
<dbReference type="GO" id="GO:0030014">
    <property type="term" value="C:CCR4-NOT complex"/>
    <property type="evidence" value="ECO:0007669"/>
    <property type="project" value="InterPro"/>
</dbReference>
<evidence type="ECO:0000313" key="2">
    <source>
        <dbReference type="Proteomes" id="UP000663760"/>
    </source>
</evidence>
<dbReference type="OrthoDB" id="696953at2759"/>
<dbReference type="AlphaFoldDB" id="A0A7I8KAX3"/>
<sequence>MEFPRLLHQTALFACPRERYQDVRRNINSLKLIELGFSFFGDSGRRRTWQINFRDFDVSSPSDLVRATLSRVIDVKYLTRFCGGLHLGMARL</sequence>
<dbReference type="GO" id="GO:0004535">
    <property type="term" value="F:poly(A)-specific ribonuclease activity"/>
    <property type="evidence" value="ECO:0007669"/>
    <property type="project" value="InterPro"/>
</dbReference>
<name>A0A7I8KAX3_SPIIN</name>
<proteinExistence type="predicted"/>
<dbReference type="Proteomes" id="UP000663760">
    <property type="component" value="Chromosome 4"/>
</dbReference>
<dbReference type="EMBL" id="LR746267">
    <property type="protein sequence ID" value="CAA7394910.1"/>
    <property type="molecule type" value="Genomic_DNA"/>
</dbReference>
<dbReference type="GO" id="GO:0003676">
    <property type="term" value="F:nucleic acid binding"/>
    <property type="evidence" value="ECO:0007669"/>
    <property type="project" value="InterPro"/>
</dbReference>